<keyword evidence="3 7" id="KW-0812">Transmembrane</keyword>
<feature type="transmembrane region" description="Helical" evidence="7">
    <location>
        <begin position="204"/>
        <end position="230"/>
    </location>
</feature>
<keyword evidence="10" id="KW-1185">Reference proteome</keyword>
<comment type="caution">
    <text evidence="9">The sequence shown here is derived from an EMBL/GenBank/DDBJ whole genome shotgun (WGS) entry which is preliminary data.</text>
</comment>
<dbReference type="Proteomes" id="UP000469724">
    <property type="component" value="Unassembled WGS sequence"/>
</dbReference>
<dbReference type="InterPro" id="IPR003838">
    <property type="entry name" value="ABC3_permease_C"/>
</dbReference>
<name>A0A7K3NNH3_9BACT</name>
<evidence type="ECO:0000256" key="1">
    <source>
        <dbReference type="ARBA" id="ARBA00004651"/>
    </source>
</evidence>
<dbReference type="AlphaFoldDB" id="A0A7K3NNH3"/>
<evidence type="ECO:0000256" key="6">
    <source>
        <dbReference type="ARBA" id="ARBA00038076"/>
    </source>
</evidence>
<dbReference type="GO" id="GO:0022857">
    <property type="term" value="F:transmembrane transporter activity"/>
    <property type="evidence" value="ECO:0007669"/>
    <property type="project" value="TreeGrafter"/>
</dbReference>
<feature type="transmembrane region" description="Helical" evidence="7">
    <location>
        <begin position="168"/>
        <end position="198"/>
    </location>
</feature>
<feature type="transmembrane region" description="Helical" evidence="7">
    <location>
        <begin position="45"/>
        <end position="65"/>
    </location>
</feature>
<evidence type="ECO:0000256" key="4">
    <source>
        <dbReference type="ARBA" id="ARBA00022989"/>
    </source>
</evidence>
<accession>A0A7K3NNH3</accession>
<dbReference type="Pfam" id="PF02687">
    <property type="entry name" value="FtsX"/>
    <property type="match status" value="1"/>
</dbReference>
<comment type="similarity">
    <text evidence="6">Belongs to the ABC-4 integral membrane protein family.</text>
</comment>
<dbReference type="PANTHER" id="PTHR30572">
    <property type="entry name" value="MEMBRANE COMPONENT OF TRANSPORTER-RELATED"/>
    <property type="match status" value="1"/>
</dbReference>
<gene>
    <name evidence="9" type="ORF">G3N56_13095</name>
</gene>
<reference evidence="9 10" key="1">
    <citation type="submission" date="2020-02" db="EMBL/GenBank/DDBJ databases">
        <title>Comparative genomics of sulfur disproportionating microorganisms.</title>
        <authorList>
            <person name="Ward L.M."/>
            <person name="Bertran E."/>
            <person name="Johnston D.T."/>
        </authorList>
    </citation>
    <scope>NUCLEOTIDE SEQUENCE [LARGE SCALE GENOMIC DNA]</scope>
    <source>
        <strain evidence="9 10">DSM 3696</strain>
    </source>
</reference>
<keyword evidence="4 7" id="KW-1133">Transmembrane helix</keyword>
<feature type="domain" description="ABC3 transporter permease C-terminal" evidence="8">
    <location>
        <begin position="116"/>
        <end position="233"/>
    </location>
</feature>
<keyword evidence="5 7" id="KW-0472">Membrane</keyword>
<evidence type="ECO:0000256" key="5">
    <source>
        <dbReference type="ARBA" id="ARBA00023136"/>
    </source>
</evidence>
<proteinExistence type="inferred from homology"/>
<dbReference type="RefSeq" id="WP_163302751.1">
    <property type="nucleotide sequence ID" value="NZ_JAAGRQ010000056.1"/>
</dbReference>
<feature type="transmembrane region" description="Helical" evidence="7">
    <location>
        <begin position="115"/>
        <end position="137"/>
    </location>
</feature>
<dbReference type="InterPro" id="IPR050250">
    <property type="entry name" value="Macrolide_Exporter_MacB"/>
</dbReference>
<evidence type="ECO:0000256" key="7">
    <source>
        <dbReference type="SAM" id="Phobius"/>
    </source>
</evidence>
<keyword evidence="2" id="KW-1003">Cell membrane</keyword>
<comment type="subcellular location">
    <subcellularLocation>
        <location evidence="1">Cell membrane</location>
        <topology evidence="1">Multi-pass membrane protein</topology>
    </subcellularLocation>
</comment>
<dbReference type="EMBL" id="JAAGRQ010000056">
    <property type="protein sequence ID" value="NDY57667.1"/>
    <property type="molecule type" value="Genomic_DNA"/>
</dbReference>
<organism evidence="9 10">
    <name type="scientific">Desulfolutivibrio sulfodismutans</name>
    <dbReference type="NCBI Taxonomy" id="63561"/>
    <lineage>
        <taxon>Bacteria</taxon>
        <taxon>Pseudomonadati</taxon>
        <taxon>Thermodesulfobacteriota</taxon>
        <taxon>Desulfovibrionia</taxon>
        <taxon>Desulfovibrionales</taxon>
        <taxon>Desulfovibrionaceae</taxon>
        <taxon>Desulfolutivibrio</taxon>
    </lineage>
</organism>
<evidence type="ECO:0000313" key="9">
    <source>
        <dbReference type="EMBL" id="NDY57667.1"/>
    </source>
</evidence>
<dbReference type="GO" id="GO:0005886">
    <property type="term" value="C:plasma membrane"/>
    <property type="evidence" value="ECO:0007669"/>
    <property type="project" value="UniProtKB-SubCell"/>
</dbReference>
<evidence type="ECO:0000256" key="3">
    <source>
        <dbReference type="ARBA" id="ARBA00022692"/>
    </source>
</evidence>
<protein>
    <submittedName>
        <fullName evidence="9">ABC transporter permease</fullName>
    </submittedName>
</protein>
<dbReference type="PANTHER" id="PTHR30572:SF4">
    <property type="entry name" value="ABC TRANSPORTER PERMEASE YTRF"/>
    <property type="match status" value="1"/>
</dbReference>
<evidence type="ECO:0000256" key="2">
    <source>
        <dbReference type="ARBA" id="ARBA00022475"/>
    </source>
</evidence>
<sequence>MATGKTASAFFDTGGKKISRQVVLPFRKSLEISIKSIKVRFFRSMITVVGLILAVAFLGFVLAGAEVATGLLHSGDPQLRNVLVKAGYDLPAEPPVDADGRALPESVGTGAKERWIVILSLLVCTVGIVNAQLMAVTERFREIGTMKCLGALDSFVLRLFLLEAGMQGFVGALIGAVFGAVAALLAGLARFGLAALVWLPVGGLAISVGAAIVVGFILSLAGVVYPAVVAARMRPIEAMRVQE</sequence>
<evidence type="ECO:0000313" key="10">
    <source>
        <dbReference type="Proteomes" id="UP000469724"/>
    </source>
</evidence>
<evidence type="ECO:0000259" key="8">
    <source>
        <dbReference type="Pfam" id="PF02687"/>
    </source>
</evidence>